<dbReference type="Gene3D" id="2.60.120.1440">
    <property type="match status" value="1"/>
</dbReference>
<protein>
    <submittedName>
        <fullName evidence="4">Anti-FecI sigma factor FecR</fullName>
    </submittedName>
</protein>
<keyword evidence="1" id="KW-1133">Transmembrane helix</keyword>
<dbReference type="AlphaFoldDB" id="A0A161GK72"/>
<organism evidence="4 5">
    <name type="scientific">Frigidibacter mobilis</name>
    <dbReference type="NCBI Taxonomy" id="1335048"/>
    <lineage>
        <taxon>Bacteria</taxon>
        <taxon>Pseudomonadati</taxon>
        <taxon>Pseudomonadota</taxon>
        <taxon>Alphaproteobacteria</taxon>
        <taxon>Rhodobacterales</taxon>
        <taxon>Paracoccaceae</taxon>
        <taxon>Frigidibacter</taxon>
    </lineage>
</organism>
<reference evidence="4 5" key="1">
    <citation type="submission" date="2015-09" db="EMBL/GenBank/DDBJ databases">
        <title>Complete genome sequence of Defluviimonas alba cai42t isolated from an oilfield in Xinjiang.</title>
        <authorList>
            <person name="Geng S."/>
            <person name="Pan X."/>
            <person name="Wu X."/>
        </authorList>
    </citation>
    <scope>NUCLEOTIDE SEQUENCE [LARGE SCALE GENOMIC DNA]</scope>
    <source>
        <strain evidence="5">cai42</strain>
    </source>
</reference>
<evidence type="ECO:0000313" key="4">
    <source>
        <dbReference type="EMBL" id="AMY70603.1"/>
    </source>
</evidence>
<dbReference type="Gene3D" id="3.55.50.30">
    <property type="match status" value="1"/>
</dbReference>
<feature type="domain" description="FecR N-terminal" evidence="3">
    <location>
        <begin position="18"/>
        <end position="58"/>
    </location>
</feature>
<keyword evidence="1" id="KW-0812">Transmembrane</keyword>
<dbReference type="Pfam" id="PF04773">
    <property type="entry name" value="FecR"/>
    <property type="match status" value="1"/>
</dbReference>
<evidence type="ECO:0000256" key="1">
    <source>
        <dbReference type="SAM" id="Phobius"/>
    </source>
</evidence>
<dbReference type="PANTHER" id="PTHR30273:SF2">
    <property type="entry name" value="PROTEIN FECR"/>
    <property type="match status" value="1"/>
</dbReference>
<feature type="domain" description="FecR protein" evidence="2">
    <location>
        <begin position="126"/>
        <end position="217"/>
    </location>
</feature>
<keyword evidence="5" id="KW-1185">Reference proteome</keyword>
<dbReference type="InterPro" id="IPR012373">
    <property type="entry name" value="Ferrdict_sens_TM"/>
</dbReference>
<dbReference type="Pfam" id="PF16220">
    <property type="entry name" value="DUF4880"/>
    <property type="match status" value="1"/>
</dbReference>
<gene>
    <name evidence="4" type="ORF">AKL17_3371</name>
</gene>
<evidence type="ECO:0000259" key="3">
    <source>
        <dbReference type="Pfam" id="PF16220"/>
    </source>
</evidence>
<accession>A0A161GK72</accession>
<evidence type="ECO:0000313" key="5">
    <source>
        <dbReference type="Proteomes" id="UP000076128"/>
    </source>
</evidence>
<dbReference type="OrthoDB" id="636724at2"/>
<dbReference type="InterPro" id="IPR032623">
    <property type="entry name" value="FecR_N"/>
</dbReference>
<dbReference type="KEGG" id="daa:AKL17_3371"/>
<keyword evidence="1" id="KW-0472">Membrane</keyword>
<evidence type="ECO:0000259" key="2">
    <source>
        <dbReference type="Pfam" id="PF04773"/>
    </source>
</evidence>
<name>A0A161GK72_9RHOB</name>
<feature type="transmembrane region" description="Helical" evidence="1">
    <location>
        <begin position="92"/>
        <end position="114"/>
    </location>
</feature>
<dbReference type="InterPro" id="IPR006860">
    <property type="entry name" value="FecR"/>
</dbReference>
<dbReference type="PIRSF" id="PIRSF018266">
    <property type="entry name" value="FecR"/>
    <property type="match status" value="1"/>
</dbReference>
<dbReference type="PANTHER" id="PTHR30273">
    <property type="entry name" value="PERIPLASMIC SIGNAL SENSOR AND SIGMA FACTOR ACTIVATOR FECR-RELATED"/>
    <property type="match status" value="1"/>
</dbReference>
<dbReference type="Proteomes" id="UP000076128">
    <property type="component" value="Chromosome"/>
</dbReference>
<dbReference type="EMBL" id="CP012661">
    <property type="protein sequence ID" value="AMY70603.1"/>
    <property type="molecule type" value="Genomic_DNA"/>
</dbReference>
<dbReference type="STRING" id="1335048.AKL17_3371"/>
<dbReference type="GO" id="GO:0016989">
    <property type="term" value="F:sigma factor antagonist activity"/>
    <property type="evidence" value="ECO:0007669"/>
    <property type="project" value="TreeGrafter"/>
</dbReference>
<proteinExistence type="predicted"/>
<sequence>MNIPEAEQSPDRGRAELEAVAWFTRMNGNPSEVEKRDFAAWLKGAPEHEGAYGDLSRLWATLGPLTKSAQTDRDELSGALERIGRYRRRGRTGAVVAAIAGCLAIAVTGAWIWLERPNLLQDLSADHVTARAERRTITLADNSTVLLDADTAIMDESAPGMRRIRVLRGTASFSVQPSDIPFVVDAQGGEARVFGTQFDVALVDSERVRVTLASGSLEVAQRAGADKVRLRPGESVEYGATGLGPVRRVDLQESLAWHDGRLVFTDARLADVLAQIGRYRQGRIVLIGAELGETRVSGNISLENTDAALAAVQASVGFRMSTIGNRLTLVRNN</sequence>
<dbReference type="RefSeq" id="WP_066815239.1">
    <property type="nucleotide sequence ID" value="NZ_CP012661.1"/>
</dbReference>